<dbReference type="EMBL" id="LAZR01052117">
    <property type="protein sequence ID" value="KKK83662.1"/>
    <property type="molecule type" value="Genomic_DNA"/>
</dbReference>
<name>A0A0F8YQJ7_9ZZZZ</name>
<sequence>MDSDKTSNTGLPSAAIEYIDAVI</sequence>
<organism evidence="1">
    <name type="scientific">marine sediment metagenome</name>
    <dbReference type="NCBI Taxonomy" id="412755"/>
    <lineage>
        <taxon>unclassified sequences</taxon>
        <taxon>metagenomes</taxon>
        <taxon>ecological metagenomes</taxon>
    </lineage>
</organism>
<comment type="caution">
    <text evidence="1">The sequence shown here is derived from an EMBL/GenBank/DDBJ whole genome shotgun (WGS) entry which is preliminary data.</text>
</comment>
<proteinExistence type="predicted"/>
<reference evidence="1" key="1">
    <citation type="journal article" date="2015" name="Nature">
        <title>Complex archaea that bridge the gap between prokaryotes and eukaryotes.</title>
        <authorList>
            <person name="Spang A."/>
            <person name="Saw J.H."/>
            <person name="Jorgensen S.L."/>
            <person name="Zaremba-Niedzwiedzka K."/>
            <person name="Martijn J."/>
            <person name="Lind A.E."/>
            <person name="van Eijk R."/>
            <person name="Schleper C."/>
            <person name="Guy L."/>
            <person name="Ettema T.J."/>
        </authorList>
    </citation>
    <scope>NUCLEOTIDE SEQUENCE</scope>
</reference>
<gene>
    <name evidence="1" type="ORF">LCGC14_2791110</name>
</gene>
<evidence type="ECO:0000313" key="1">
    <source>
        <dbReference type="EMBL" id="KKK83662.1"/>
    </source>
</evidence>
<protein>
    <submittedName>
        <fullName evidence="1">Uncharacterized protein</fullName>
    </submittedName>
</protein>
<feature type="non-terminal residue" evidence="1">
    <location>
        <position position="23"/>
    </location>
</feature>
<accession>A0A0F8YQJ7</accession>
<dbReference type="AlphaFoldDB" id="A0A0F8YQJ7"/>